<feature type="compositionally biased region" description="Basic residues" evidence="1">
    <location>
        <begin position="74"/>
        <end position="86"/>
    </location>
</feature>
<dbReference type="AlphaFoldDB" id="A0A5K3FFV7"/>
<protein>
    <submittedName>
        <fullName evidence="3">Uncharacterized protein</fullName>
    </submittedName>
</protein>
<feature type="compositionally biased region" description="Low complexity" evidence="1">
    <location>
        <begin position="24"/>
        <end position="37"/>
    </location>
</feature>
<dbReference type="WBParaSite" id="MCU_007519-RA">
    <property type="protein sequence ID" value="MCU_007519-RA"/>
    <property type="gene ID" value="MCU_007519"/>
</dbReference>
<name>A0A5K3FFV7_MESCO</name>
<feature type="signal peptide" evidence="2">
    <location>
        <begin position="1"/>
        <end position="22"/>
    </location>
</feature>
<evidence type="ECO:0000313" key="3">
    <source>
        <dbReference type="WBParaSite" id="MCU_007519-RA"/>
    </source>
</evidence>
<feature type="region of interest" description="Disordered" evidence="1">
    <location>
        <begin position="24"/>
        <end position="56"/>
    </location>
</feature>
<reference evidence="3" key="1">
    <citation type="submission" date="2019-11" db="UniProtKB">
        <authorList>
            <consortium name="WormBaseParasite"/>
        </authorList>
    </citation>
    <scope>IDENTIFICATION</scope>
</reference>
<feature type="chain" id="PRO_5024438495" evidence="2">
    <location>
        <begin position="23"/>
        <end position="152"/>
    </location>
</feature>
<keyword evidence="2" id="KW-0732">Signal</keyword>
<evidence type="ECO:0000256" key="1">
    <source>
        <dbReference type="SAM" id="MobiDB-lite"/>
    </source>
</evidence>
<feature type="region of interest" description="Disordered" evidence="1">
    <location>
        <begin position="72"/>
        <end position="111"/>
    </location>
</feature>
<proteinExistence type="predicted"/>
<sequence>MRLSKSVILLICLLIYVTLVSTKSRSPSRSGKSLSSGFHKPSPFKSGSDGALSGQSHLSSFKKPVLAALPAAKRVSRLAHNKRRKSGSKDEKEEPLVPSNESEVESQYVTSYPKQQSDVRFPAFLRRGGGASCLNRGLGALLCVLAATILNH</sequence>
<feature type="compositionally biased region" description="Polar residues" evidence="1">
    <location>
        <begin position="99"/>
        <end position="111"/>
    </location>
</feature>
<evidence type="ECO:0000256" key="2">
    <source>
        <dbReference type="SAM" id="SignalP"/>
    </source>
</evidence>
<accession>A0A5K3FFV7</accession>
<organism evidence="3">
    <name type="scientific">Mesocestoides corti</name>
    <name type="common">Flatworm</name>
    <dbReference type="NCBI Taxonomy" id="53468"/>
    <lineage>
        <taxon>Eukaryota</taxon>
        <taxon>Metazoa</taxon>
        <taxon>Spiralia</taxon>
        <taxon>Lophotrochozoa</taxon>
        <taxon>Platyhelminthes</taxon>
        <taxon>Cestoda</taxon>
        <taxon>Eucestoda</taxon>
        <taxon>Cyclophyllidea</taxon>
        <taxon>Mesocestoididae</taxon>
        <taxon>Mesocestoides</taxon>
    </lineage>
</organism>